<reference evidence="1 2" key="1">
    <citation type="submission" date="2015-04" db="EMBL/GenBank/DDBJ databases">
        <authorList>
            <person name="Syromyatnikov M.Y."/>
            <person name="Popov V.N."/>
        </authorList>
    </citation>
    <scope>NUCLEOTIDE SEQUENCE [LARGE SCALE GENOMIC DNA]</scope>
</reference>
<name>A0A1J1J247_9DIPT</name>
<protein>
    <submittedName>
        <fullName evidence="1">CLUMA_CG019169, isoform A</fullName>
    </submittedName>
</protein>
<organism evidence="1 2">
    <name type="scientific">Clunio marinus</name>
    <dbReference type="NCBI Taxonomy" id="568069"/>
    <lineage>
        <taxon>Eukaryota</taxon>
        <taxon>Metazoa</taxon>
        <taxon>Ecdysozoa</taxon>
        <taxon>Arthropoda</taxon>
        <taxon>Hexapoda</taxon>
        <taxon>Insecta</taxon>
        <taxon>Pterygota</taxon>
        <taxon>Neoptera</taxon>
        <taxon>Endopterygota</taxon>
        <taxon>Diptera</taxon>
        <taxon>Nematocera</taxon>
        <taxon>Chironomoidea</taxon>
        <taxon>Chironomidae</taxon>
        <taxon>Clunio</taxon>
    </lineage>
</organism>
<sequence>MGAVMKADNIALYDVSRIGHKMILRCLKIDLSCRDSNLSKIHFFPRETSSNGSKMTMRYSHELDVVSDVFVPNVKGRFQRASTISGISYCSTMAPEGDRDELVKETSLAPSSVTLLKYNVLKKVAESFKEHFSQRHFILKPYSLAVSTKCRATNTLESHTNSHQGTPKKILPIVLMAQISN</sequence>
<dbReference type="AlphaFoldDB" id="A0A1J1J247"/>
<evidence type="ECO:0000313" key="2">
    <source>
        <dbReference type="Proteomes" id="UP000183832"/>
    </source>
</evidence>
<keyword evidence="2" id="KW-1185">Reference proteome</keyword>
<dbReference type="EMBL" id="CVRI01000066">
    <property type="protein sequence ID" value="CRL06408.1"/>
    <property type="molecule type" value="Genomic_DNA"/>
</dbReference>
<gene>
    <name evidence="1" type="ORF">CLUMA_CG019169</name>
</gene>
<proteinExistence type="predicted"/>
<evidence type="ECO:0000313" key="1">
    <source>
        <dbReference type="EMBL" id="CRL06408.1"/>
    </source>
</evidence>
<dbReference type="Proteomes" id="UP000183832">
    <property type="component" value="Unassembled WGS sequence"/>
</dbReference>
<accession>A0A1J1J247</accession>